<dbReference type="RefSeq" id="WP_027844201.1">
    <property type="nucleotide sequence ID" value="NZ_LMTZ01000024.1"/>
</dbReference>
<accession>A0A0V7ZXP4</accession>
<keyword evidence="4" id="KW-1185">Reference proteome</keyword>
<dbReference type="SUPFAM" id="SSF53335">
    <property type="entry name" value="S-adenosyl-L-methionine-dependent methyltransferases"/>
    <property type="match status" value="1"/>
</dbReference>
<dbReference type="GO" id="GO:0032259">
    <property type="term" value="P:methylation"/>
    <property type="evidence" value="ECO:0007669"/>
    <property type="project" value="UniProtKB-KW"/>
</dbReference>
<feature type="region of interest" description="Disordered" evidence="1">
    <location>
        <begin position="284"/>
        <end position="307"/>
    </location>
</feature>
<dbReference type="Proteomes" id="UP000053372">
    <property type="component" value="Unassembled WGS sequence"/>
</dbReference>
<reference evidence="3 4" key="1">
    <citation type="journal article" date="2015" name="Genome Announc.">
        <title>Draft Genome of the Euendolithic (true boring) Cyanobacterium Mastigocoleus testarum strain BC008.</title>
        <authorList>
            <person name="Guida B.S."/>
            <person name="Garcia-Pichel F."/>
        </authorList>
    </citation>
    <scope>NUCLEOTIDE SEQUENCE [LARGE SCALE GENOMIC DNA]</scope>
    <source>
        <strain evidence="3 4">BC008</strain>
    </source>
</reference>
<dbReference type="PANTHER" id="PTHR42912:SF93">
    <property type="entry name" value="N6-ADENOSINE-METHYLTRANSFERASE TMT1A"/>
    <property type="match status" value="1"/>
</dbReference>
<evidence type="ECO:0000256" key="1">
    <source>
        <dbReference type="SAM" id="MobiDB-lite"/>
    </source>
</evidence>
<keyword evidence="3" id="KW-0808">Transferase</keyword>
<dbReference type="OrthoDB" id="505670at2"/>
<name>A0A0V7ZXP4_9CYAN</name>
<proteinExistence type="predicted"/>
<evidence type="ECO:0000313" key="3">
    <source>
        <dbReference type="EMBL" id="KST69381.1"/>
    </source>
</evidence>
<comment type="caution">
    <text evidence="3">The sequence shown here is derived from an EMBL/GenBank/DDBJ whole genome shotgun (WGS) entry which is preliminary data.</text>
</comment>
<gene>
    <name evidence="3" type="ORF">BC008_35230</name>
</gene>
<dbReference type="AlphaFoldDB" id="A0A0V7ZXP4"/>
<dbReference type="EMBL" id="LMTZ01000024">
    <property type="protein sequence ID" value="KST69381.1"/>
    <property type="molecule type" value="Genomic_DNA"/>
</dbReference>
<feature type="domain" description="Methyltransferase" evidence="2">
    <location>
        <begin position="105"/>
        <end position="201"/>
    </location>
</feature>
<dbReference type="GO" id="GO:0008168">
    <property type="term" value="F:methyltransferase activity"/>
    <property type="evidence" value="ECO:0007669"/>
    <property type="project" value="UniProtKB-KW"/>
</dbReference>
<sequence length="307" mass="34303">MAVRQYTIWERFLAPIARLFIDEEELHQYAKSVDWERESQRFARGDVITPEYYSSQNFHGIEGGYLNSAAAVSYDAITQYVTPPNENWVRQAVIDAIQVIQPRRIIDLGCGTGSTTLMLKETFPEAEVVGLDLSPYMLVRASHKAENMGLDISWRHGNAEQTGFPENSFDLVTATLLFHETPPAISQIILHESFRLLVPGGQALILDGNQKNLRNLEWLNDLFEEPYIRDYGGGSVDAWMGAAKFGAVHTEDVWWVHQLTSGVKPISSEDGKIQTQVLNNSPIFRGDTVDDNGSDGVTVPSPAYTQA</sequence>
<dbReference type="InterPro" id="IPR041698">
    <property type="entry name" value="Methyltransf_25"/>
</dbReference>
<dbReference type="CDD" id="cd02440">
    <property type="entry name" value="AdoMet_MTases"/>
    <property type="match status" value="1"/>
</dbReference>
<dbReference type="InterPro" id="IPR050508">
    <property type="entry name" value="Methyltransf_Superfamily"/>
</dbReference>
<evidence type="ECO:0000259" key="2">
    <source>
        <dbReference type="Pfam" id="PF13649"/>
    </source>
</evidence>
<organism evidence="3 4">
    <name type="scientific">Mastigocoleus testarum BC008</name>
    <dbReference type="NCBI Taxonomy" id="371196"/>
    <lineage>
        <taxon>Bacteria</taxon>
        <taxon>Bacillati</taxon>
        <taxon>Cyanobacteriota</taxon>
        <taxon>Cyanophyceae</taxon>
        <taxon>Nostocales</taxon>
        <taxon>Hapalosiphonaceae</taxon>
        <taxon>Mastigocoleus</taxon>
    </lineage>
</organism>
<dbReference type="InterPro" id="IPR029063">
    <property type="entry name" value="SAM-dependent_MTases_sf"/>
</dbReference>
<protein>
    <submittedName>
        <fullName evidence="3">Methyltransferase type 11</fullName>
    </submittedName>
</protein>
<dbReference type="PANTHER" id="PTHR42912">
    <property type="entry name" value="METHYLTRANSFERASE"/>
    <property type="match status" value="1"/>
</dbReference>
<keyword evidence="3" id="KW-0489">Methyltransferase</keyword>
<dbReference type="Pfam" id="PF13649">
    <property type="entry name" value="Methyltransf_25"/>
    <property type="match status" value="1"/>
</dbReference>
<dbReference type="Gene3D" id="3.40.50.150">
    <property type="entry name" value="Vaccinia Virus protein VP39"/>
    <property type="match status" value="1"/>
</dbReference>
<evidence type="ECO:0000313" key="4">
    <source>
        <dbReference type="Proteomes" id="UP000053372"/>
    </source>
</evidence>